<dbReference type="PRINTS" id="PR00364">
    <property type="entry name" value="DISEASERSIST"/>
</dbReference>
<dbReference type="InterPro" id="IPR058192">
    <property type="entry name" value="WHD_ROQ1-like"/>
</dbReference>
<feature type="domain" description="Disease resistance R13L4/SHOC-2-like LRR" evidence="5">
    <location>
        <begin position="311"/>
        <end position="427"/>
    </location>
</feature>
<accession>A0ABD3KIW6</accession>
<keyword evidence="3" id="KW-0611">Plant defense</keyword>
<dbReference type="EMBL" id="JBJKBG010000005">
    <property type="protein sequence ID" value="KAL3739849.1"/>
    <property type="molecule type" value="Genomic_DNA"/>
</dbReference>
<keyword evidence="7" id="KW-1185">Reference proteome</keyword>
<dbReference type="InterPro" id="IPR042197">
    <property type="entry name" value="Apaf_helical"/>
</dbReference>
<dbReference type="InterPro" id="IPR044974">
    <property type="entry name" value="Disease_R_plants"/>
</dbReference>
<dbReference type="PANTHER" id="PTHR11017">
    <property type="entry name" value="LEUCINE-RICH REPEAT-CONTAINING PROTEIN"/>
    <property type="match status" value="1"/>
</dbReference>
<gene>
    <name evidence="6" type="ORF">ACJRO7_021165</name>
</gene>
<evidence type="ECO:0000259" key="5">
    <source>
        <dbReference type="Pfam" id="PF23598"/>
    </source>
</evidence>
<evidence type="ECO:0000256" key="2">
    <source>
        <dbReference type="ARBA" id="ARBA00022737"/>
    </source>
</evidence>
<evidence type="ECO:0000313" key="7">
    <source>
        <dbReference type="Proteomes" id="UP001634007"/>
    </source>
</evidence>
<evidence type="ECO:0008006" key="8">
    <source>
        <dbReference type="Google" id="ProtNLM"/>
    </source>
</evidence>
<dbReference type="Proteomes" id="UP001634007">
    <property type="component" value="Unassembled WGS sequence"/>
</dbReference>
<comment type="caution">
    <text evidence="6">The sequence shown here is derived from an EMBL/GenBank/DDBJ whole genome shotgun (WGS) entry which is preliminary data.</text>
</comment>
<feature type="domain" description="Disease resistance protein Roq1-like winged-helix" evidence="4">
    <location>
        <begin position="115"/>
        <end position="184"/>
    </location>
</feature>
<dbReference type="InterPro" id="IPR032675">
    <property type="entry name" value="LRR_dom_sf"/>
</dbReference>
<dbReference type="SUPFAM" id="SSF46785">
    <property type="entry name" value="Winged helix' DNA-binding domain"/>
    <property type="match status" value="1"/>
</dbReference>
<evidence type="ECO:0000259" key="4">
    <source>
        <dbReference type="Pfam" id="PF23282"/>
    </source>
</evidence>
<keyword evidence="1" id="KW-0433">Leucine-rich repeat</keyword>
<organism evidence="6 7">
    <name type="scientific">Eucalyptus globulus</name>
    <name type="common">Tasmanian blue gum</name>
    <dbReference type="NCBI Taxonomy" id="34317"/>
    <lineage>
        <taxon>Eukaryota</taxon>
        <taxon>Viridiplantae</taxon>
        <taxon>Streptophyta</taxon>
        <taxon>Embryophyta</taxon>
        <taxon>Tracheophyta</taxon>
        <taxon>Spermatophyta</taxon>
        <taxon>Magnoliopsida</taxon>
        <taxon>eudicotyledons</taxon>
        <taxon>Gunneridae</taxon>
        <taxon>Pentapetalae</taxon>
        <taxon>rosids</taxon>
        <taxon>malvids</taxon>
        <taxon>Myrtales</taxon>
        <taxon>Myrtaceae</taxon>
        <taxon>Myrtoideae</taxon>
        <taxon>Eucalypteae</taxon>
        <taxon>Eucalyptus</taxon>
    </lineage>
</organism>
<dbReference type="AlphaFoldDB" id="A0ABD3KIW6"/>
<dbReference type="InterPro" id="IPR027417">
    <property type="entry name" value="P-loop_NTPase"/>
</dbReference>
<keyword evidence="2" id="KW-0677">Repeat</keyword>
<dbReference type="SMART" id="SM00369">
    <property type="entry name" value="LRR_TYP"/>
    <property type="match status" value="4"/>
</dbReference>
<name>A0ABD3KIW6_EUCGL</name>
<dbReference type="GO" id="GO:0051707">
    <property type="term" value="P:response to other organism"/>
    <property type="evidence" value="ECO:0007669"/>
    <property type="project" value="UniProtKB-ARBA"/>
</dbReference>
<reference evidence="6 7" key="1">
    <citation type="submission" date="2024-11" db="EMBL/GenBank/DDBJ databases">
        <title>Chromosome-level genome assembly of Eucalyptus globulus Labill. provides insights into its genome evolution.</title>
        <authorList>
            <person name="Li X."/>
        </authorList>
    </citation>
    <scope>NUCLEOTIDE SEQUENCE [LARGE SCALE GENOMIC DNA]</scope>
    <source>
        <strain evidence="6">CL2024</strain>
        <tissue evidence="6">Fresh tender leaves</tissue>
    </source>
</reference>
<evidence type="ECO:0000256" key="1">
    <source>
        <dbReference type="ARBA" id="ARBA00022614"/>
    </source>
</evidence>
<dbReference type="SUPFAM" id="SSF52540">
    <property type="entry name" value="P-loop containing nucleoside triphosphate hydrolases"/>
    <property type="match status" value="1"/>
</dbReference>
<dbReference type="SUPFAM" id="SSF52058">
    <property type="entry name" value="L domain-like"/>
    <property type="match status" value="2"/>
</dbReference>
<proteinExistence type="predicted"/>
<evidence type="ECO:0000256" key="3">
    <source>
        <dbReference type="ARBA" id="ARBA00022821"/>
    </source>
</evidence>
<dbReference type="InterPro" id="IPR036390">
    <property type="entry name" value="WH_DNA-bd_sf"/>
</dbReference>
<protein>
    <recommendedName>
        <fullName evidence="8">NB-ARC domain-containing protein</fullName>
    </recommendedName>
</protein>
<evidence type="ECO:0000313" key="6">
    <source>
        <dbReference type="EMBL" id="KAL3739849.1"/>
    </source>
</evidence>
<dbReference type="Pfam" id="PF23598">
    <property type="entry name" value="LRR_14"/>
    <property type="match status" value="1"/>
</dbReference>
<dbReference type="PANTHER" id="PTHR11017:SF570">
    <property type="entry name" value="DISEASE RESISTANCE PROTEIN (TIR-NBS CLASS)-RELATED"/>
    <property type="match status" value="1"/>
</dbReference>
<dbReference type="Gene3D" id="3.80.10.10">
    <property type="entry name" value="Ribonuclease Inhibitor"/>
    <property type="match status" value="3"/>
</dbReference>
<sequence length="844" mass="96561">MFSLGSRVIMTSRNKSIIKSNKTLEYEVKPLDDVQSLELFSRHAFRRNLPPDDYINLSRQIISTTGGLPLALEVIGSLVYSQNKASWYDVLDNLREISHEKVQDKLKISYNALNHEQQQIFLDIACFFVDQDKMNALYIWKDYGFRPDYSIQVLVCMSLIKITDHNKFWMHDQLIDLGRKIGREDTRLTDPIKRSWLWVAKTNNIMGTKKRKKAIEAICLCDQTRVYTSKEFSRLPNIRFLIVTGNFNGDFENQFSELRYMAWSWASQEFLAINFHPSNLVVLQLSFGSITKEWAGWSQFKVAKKLKVLDISWCYMTKTPNFSDYLSLERLSLQFCEKLTEVDGSLKKLKCLIYFNANGCEHLRELPKGIGGLQKLEYLYLHGCKNLRKLPESFVRVTSLVELDLSHTAITRLPDSIGNQNRLSVLKLQYTKIDELPNSIGNLRELKSLFLSDTNIRELPFSIGNLESLLELDISYTKCLQLPKSIGDLSRLKIIRISNTPIKKLPRSIVMLKELEELHANECLDLEWEIPEDISQLSLLRVLRLQSTPIKNVPQTIKLLRHLQKLSLGGCSKLKVLLELPASLISLSLESRSLRQFPNLQNLTKLEDLNLKDWSFDDYDENGGPFFFQDGQCQLSPGVLPPCVSTLSLQHHKLTTSLSFRCNLRKLTRLYIFFCSWKEVQLDGLEQLVEFEVSMLDLLEGFAGLSSLKRLKLLRLNMCQNLTAIQGLGSLDSLEQLMISWCPKIGSLDDLSDLKKLTSLMIDFCEELQAVKGLDELETLGKLTFCNCGSLKSFLNVFNSKVPDECSLTISDCPNLEAGLLCGTVSMYKKQKVGVSTVRFGSVF</sequence>
<dbReference type="Pfam" id="PF23282">
    <property type="entry name" value="WHD_ROQ1"/>
    <property type="match status" value="1"/>
</dbReference>
<dbReference type="Gene3D" id="1.10.8.430">
    <property type="entry name" value="Helical domain of apoptotic protease-activating factors"/>
    <property type="match status" value="1"/>
</dbReference>
<dbReference type="InterPro" id="IPR003591">
    <property type="entry name" value="Leu-rich_rpt_typical-subtyp"/>
</dbReference>
<dbReference type="InterPro" id="IPR055414">
    <property type="entry name" value="LRR_R13L4/SHOC2-like"/>
</dbReference>
<dbReference type="GO" id="GO:0006952">
    <property type="term" value="P:defense response"/>
    <property type="evidence" value="ECO:0007669"/>
    <property type="project" value="UniProtKB-KW"/>
</dbReference>